<feature type="domain" description="Non-reducing end beta-L-arabinofuranosidase-like GH127 middle" evidence="6">
    <location>
        <begin position="424"/>
        <end position="519"/>
    </location>
</feature>
<dbReference type="Pfam" id="PF16375">
    <property type="entry name" value="DUF4986"/>
    <property type="match status" value="1"/>
</dbReference>
<evidence type="ECO:0000256" key="1">
    <source>
        <dbReference type="SAM" id="MobiDB-lite"/>
    </source>
</evidence>
<evidence type="ECO:0000313" key="8">
    <source>
        <dbReference type="Proteomes" id="UP000714420"/>
    </source>
</evidence>
<dbReference type="RefSeq" id="WP_172276586.1">
    <property type="nucleotide sequence ID" value="NZ_CASGMU010000012.1"/>
</dbReference>
<evidence type="ECO:0000259" key="4">
    <source>
        <dbReference type="Pfam" id="PF16375"/>
    </source>
</evidence>
<gene>
    <name evidence="7" type="ORF">HPS56_11325</name>
</gene>
<feature type="domain" description="Glycoside hydrolase GH146 substrate-binding" evidence="5">
    <location>
        <begin position="658"/>
        <end position="794"/>
    </location>
</feature>
<feature type="region of interest" description="Disordered" evidence="1">
    <location>
        <begin position="670"/>
        <end position="691"/>
    </location>
</feature>
<dbReference type="InterPro" id="IPR049046">
    <property type="entry name" value="Beta-AFase-like_GH127_middle"/>
</dbReference>
<dbReference type="InterPro" id="IPR008928">
    <property type="entry name" value="6-hairpin_glycosidase_sf"/>
</dbReference>
<comment type="caution">
    <text evidence="7">The sequence shown here is derived from an EMBL/GenBank/DDBJ whole genome shotgun (WGS) entry which is preliminary data.</text>
</comment>
<sequence length="797" mass="90241">MERKKIVTAAMVMLLGVSAMAAEKDNRTQNFPLENIQLLDGKFKHACDLNITVLLKYDTDRLLAPFLKTAGLPAKGESFENWIGLDGHVGGHYLSALALAYSATGNEECKRRMDYMVDELKKAQDKNGDGYVGGVPYSVWNSLAKGDIRTFGKAWVPWYNVHKVFAGLHDAYVYGHNEKAREMFIKLCDWGINITSTLDDTQMERMLDIEFGGMNESFADAYKLTGEKKYLEAAKRFSHKMLFDSMKQRKDNLDNKHANTQVPKAVGYQRVAELTGDADFATAARFFWQTVVDNRSLAFGGNSRREHFPTAKACTEYTEDREGPESCNTYNMLKLTEGLFRMSPDAVYADFYERAMFNHILSTQNPEHGGYVYFTPARPRHYRVYSQPNQAMWCCVGTGMENHSKYGEFIYTHTSGVKKADDKLYVNLFVASKLDWKEHGLQLTQETSFPYSESTRLTMSMKKASKFTIMLRHPGWIAKGDYKVTVNGEPVDVSASEPSSYLPVSRKWKNGDVVEISLPKRITVEKMPNVPDFVAVMCGPILLGAETGTANLYGLLADEGRWAHIAHGPLEPISSAPHIIGTTDEIKNKLANMRPVNGQPMHFTCPELFSQKEFANIVFKPFAEIHDCRYMIYWPTMTADEYNTVIAEQQRQEAEMLQLDKLTMDKVKPGEQQPEVDHAMQSENSKKSYWKDRSVRDASNGGYFSYNLITGGETSLTLRVTYWGDEPAGRSFGIYVDDKLLANENLSGKWNKKAFMDECYDIPADMLKGKSSVRIKFQSEQNTTAGGVYFIRLVKKQ</sequence>
<keyword evidence="2" id="KW-0732">Signal</keyword>
<dbReference type="Proteomes" id="UP000714420">
    <property type="component" value="Unassembled WGS sequence"/>
</dbReference>
<evidence type="ECO:0000313" key="7">
    <source>
        <dbReference type="EMBL" id="NPD92919.1"/>
    </source>
</evidence>
<dbReference type="Pfam" id="PF20736">
    <property type="entry name" value="Glyco_hydro127M"/>
    <property type="match status" value="1"/>
</dbReference>
<evidence type="ECO:0000259" key="5">
    <source>
        <dbReference type="Pfam" id="PF20620"/>
    </source>
</evidence>
<evidence type="ECO:0000259" key="3">
    <source>
        <dbReference type="Pfam" id="PF07944"/>
    </source>
</evidence>
<dbReference type="EMBL" id="JABKKF010000012">
    <property type="protein sequence ID" value="NPD92919.1"/>
    <property type="molecule type" value="Genomic_DNA"/>
</dbReference>
<evidence type="ECO:0008006" key="9">
    <source>
        <dbReference type="Google" id="ProtNLM"/>
    </source>
</evidence>
<dbReference type="InterPro" id="IPR046544">
    <property type="entry name" value="GH146_SB_dom"/>
</dbReference>
<keyword evidence="8" id="KW-1185">Reference proteome</keyword>
<dbReference type="PANTHER" id="PTHR31151:SF0">
    <property type="entry name" value="PROLINE-TRNA LIGASE (DUF1680)"/>
    <property type="match status" value="1"/>
</dbReference>
<proteinExistence type="predicted"/>
<organism evidence="7 8">
    <name type="scientific">Xylanibacter muris</name>
    <dbReference type="NCBI Taxonomy" id="2736290"/>
    <lineage>
        <taxon>Bacteria</taxon>
        <taxon>Pseudomonadati</taxon>
        <taxon>Bacteroidota</taxon>
        <taxon>Bacteroidia</taxon>
        <taxon>Bacteroidales</taxon>
        <taxon>Prevotellaceae</taxon>
        <taxon>Xylanibacter</taxon>
    </lineage>
</organism>
<dbReference type="Pfam" id="PF20620">
    <property type="entry name" value="DUF6805"/>
    <property type="match status" value="1"/>
</dbReference>
<feature type="domain" description="DUF4986" evidence="4">
    <location>
        <begin position="548"/>
        <end position="634"/>
    </location>
</feature>
<dbReference type="InterPro" id="IPR032275">
    <property type="entry name" value="DUF4986"/>
</dbReference>
<feature type="signal peptide" evidence="2">
    <location>
        <begin position="1"/>
        <end position="21"/>
    </location>
</feature>
<name>A0ABX2APL3_9BACT</name>
<dbReference type="Pfam" id="PF07944">
    <property type="entry name" value="Beta-AFase-like_GH127_cat"/>
    <property type="match status" value="1"/>
</dbReference>
<protein>
    <recommendedName>
        <fullName evidence="9">Glycosyl hydrolase</fullName>
    </recommendedName>
</protein>
<dbReference type="PANTHER" id="PTHR31151">
    <property type="entry name" value="PROLINE-TRNA LIGASE (DUF1680)"/>
    <property type="match status" value="1"/>
</dbReference>
<dbReference type="SUPFAM" id="SSF48208">
    <property type="entry name" value="Six-hairpin glycosidases"/>
    <property type="match status" value="1"/>
</dbReference>
<evidence type="ECO:0000259" key="6">
    <source>
        <dbReference type="Pfam" id="PF20736"/>
    </source>
</evidence>
<feature type="domain" description="Non-reducing end beta-L-arabinofuranosidase-like GH127 catalytic" evidence="3">
    <location>
        <begin position="35"/>
        <end position="408"/>
    </location>
</feature>
<feature type="chain" id="PRO_5047426074" description="Glycosyl hydrolase" evidence="2">
    <location>
        <begin position="22"/>
        <end position="797"/>
    </location>
</feature>
<evidence type="ECO:0000256" key="2">
    <source>
        <dbReference type="SAM" id="SignalP"/>
    </source>
</evidence>
<accession>A0ABX2APL3</accession>
<reference evidence="7 8" key="1">
    <citation type="submission" date="2020-05" db="EMBL/GenBank/DDBJ databases">
        <title>Distinct polysaccharide utilization as determinants for interspecies competition between intestinal Prevotella spp.</title>
        <authorList>
            <person name="Galvez E.J.C."/>
            <person name="Iljazovic A."/>
            <person name="Strowig T."/>
        </authorList>
    </citation>
    <scope>NUCLEOTIDE SEQUENCE [LARGE SCALE GENOMIC DNA]</scope>
    <source>
        <strain evidence="7 8">PMUR</strain>
    </source>
</reference>
<dbReference type="InterPro" id="IPR012878">
    <property type="entry name" value="Beta-AFase-like_GH127_cat"/>
</dbReference>